<protein>
    <recommendedName>
        <fullName evidence="5">O-GlcNAc transferase C-terminal domain-containing protein</fullName>
    </recommendedName>
</protein>
<proteinExistence type="predicted"/>
<dbReference type="EMBL" id="QMCH01000012">
    <property type="protein sequence ID" value="RAZ41040.1"/>
    <property type="molecule type" value="Genomic_DNA"/>
</dbReference>
<comment type="caution">
    <text evidence="6">The sequence shown here is derived from an EMBL/GenBank/DDBJ whole genome shotgun (WGS) entry which is preliminary data.</text>
</comment>
<evidence type="ECO:0000313" key="6">
    <source>
        <dbReference type="EMBL" id="RAZ41040.1"/>
    </source>
</evidence>
<reference evidence="6 7" key="1">
    <citation type="submission" date="2018-06" db="EMBL/GenBank/DDBJ databases">
        <title>Genome of strain Polynucleobacter sp. FUKU-NW-11.</title>
        <authorList>
            <person name="Hahn M.W."/>
        </authorList>
    </citation>
    <scope>NUCLEOTIDE SEQUENCE [LARGE SCALE GENOMIC DNA]</scope>
    <source>
        <strain evidence="7">FUKU-NW11</strain>
    </source>
</reference>
<evidence type="ECO:0000313" key="7">
    <source>
        <dbReference type="Proteomes" id="UP000251072"/>
    </source>
</evidence>
<dbReference type="SUPFAM" id="SSF53756">
    <property type="entry name" value="UDP-Glycosyltransferase/glycogen phosphorylase"/>
    <property type="match status" value="1"/>
</dbReference>
<dbReference type="Pfam" id="PF13844">
    <property type="entry name" value="Glyco_transf_41"/>
    <property type="match status" value="1"/>
</dbReference>
<dbReference type="PANTHER" id="PTHR44366">
    <property type="entry name" value="UDP-N-ACETYLGLUCOSAMINE--PEPTIDE N-ACETYLGLUCOSAMINYLTRANSFERASE 110 KDA SUBUNIT"/>
    <property type="match status" value="1"/>
</dbReference>
<keyword evidence="2" id="KW-0808">Transferase</keyword>
<dbReference type="PANTHER" id="PTHR44366:SF1">
    <property type="entry name" value="UDP-N-ACETYLGLUCOSAMINE--PEPTIDE N-ACETYLGLUCOSAMINYLTRANSFERASE 110 KDA SUBUNIT"/>
    <property type="match status" value="1"/>
</dbReference>
<dbReference type="Gene3D" id="3.40.50.11380">
    <property type="match status" value="1"/>
</dbReference>
<evidence type="ECO:0000256" key="2">
    <source>
        <dbReference type="ARBA" id="ARBA00022679"/>
    </source>
</evidence>
<keyword evidence="7" id="KW-1185">Reference proteome</keyword>
<evidence type="ECO:0000259" key="5">
    <source>
        <dbReference type="Pfam" id="PF13844"/>
    </source>
</evidence>
<gene>
    <name evidence="6" type="ORF">DP176_08345</name>
</gene>
<name>A0ABX9F810_9BURK</name>
<dbReference type="InterPro" id="IPR037919">
    <property type="entry name" value="OGT"/>
</dbReference>
<organism evidence="6 7">
    <name type="scientific">Polynucleobacter paneuropaeus</name>
    <dbReference type="NCBI Taxonomy" id="2527775"/>
    <lineage>
        <taxon>Bacteria</taxon>
        <taxon>Pseudomonadati</taxon>
        <taxon>Pseudomonadota</taxon>
        <taxon>Betaproteobacteria</taxon>
        <taxon>Burkholderiales</taxon>
        <taxon>Burkholderiaceae</taxon>
        <taxon>Polynucleobacter</taxon>
    </lineage>
</organism>
<evidence type="ECO:0000256" key="1">
    <source>
        <dbReference type="ARBA" id="ARBA00004922"/>
    </source>
</evidence>
<accession>A0ABX9F810</accession>
<dbReference type="Proteomes" id="UP000251072">
    <property type="component" value="Unassembled WGS sequence"/>
</dbReference>
<keyword evidence="4" id="KW-0802">TPR repeat</keyword>
<dbReference type="InterPro" id="IPR029489">
    <property type="entry name" value="OGT/SEC/SPY_C"/>
</dbReference>
<evidence type="ECO:0000256" key="4">
    <source>
        <dbReference type="ARBA" id="ARBA00022803"/>
    </source>
</evidence>
<dbReference type="Gene3D" id="3.40.50.2000">
    <property type="entry name" value="Glycogen Phosphorylase B"/>
    <property type="match status" value="1"/>
</dbReference>
<comment type="pathway">
    <text evidence="1">Protein modification; protein glycosylation.</text>
</comment>
<evidence type="ECO:0000256" key="3">
    <source>
        <dbReference type="ARBA" id="ARBA00022737"/>
    </source>
</evidence>
<sequence length="249" mass="28348">MTGDTTIPPQAEQFYSEKVVYLPNSYQVNDRKRLISDRQFTRQELYLPEDGFVFCCFNNNFKVLPATFEGWMKILKEVDRGVLWLLQDNLDVVNNLKKEALLHGVEPNRLIFAERMPLAEHLARHRQANLFLDTLPYNAHTTTSDALWAGLPVLTLIGQSFPSRVAASLLNAIGLPELVTTTQKEYETLAIQLASDPNQLLAIKNKLADNRLSAPLFNTPLFAKNLEAAYLKMYERYQADLEPEHLVIG</sequence>
<feature type="domain" description="O-GlcNAc transferase C-terminal" evidence="5">
    <location>
        <begin position="41"/>
        <end position="226"/>
    </location>
</feature>
<keyword evidence="3" id="KW-0677">Repeat</keyword>